<evidence type="ECO:0000313" key="2">
    <source>
        <dbReference type="Proteomes" id="UP000051936"/>
    </source>
</evidence>
<accession>A0A0R3E6G9</accession>
<sequence length="89" mass="9763">MTLITSCNLGVGYPIGYGLRLVLTERLKGTTMRDIRDRNSIKLNDEKRELTIAELDRIAGAGGYSEADQALSSLIKSLHDARNSNIGKI</sequence>
<organism evidence="1 2">
    <name type="scientific">Bradyrhizobium manausense</name>
    <dbReference type="NCBI Taxonomy" id="989370"/>
    <lineage>
        <taxon>Bacteria</taxon>
        <taxon>Pseudomonadati</taxon>
        <taxon>Pseudomonadota</taxon>
        <taxon>Alphaproteobacteria</taxon>
        <taxon>Hyphomicrobiales</taxon>
        <taxon>Nitrobacteraceae</taxon>
        <taxon>Bradyrhizobium</taxon>
    </lineage>
</organism>
<gene>
    <name evidence="1" type="ORF">AOQ71_00255</name>
</gene>
<keyword evidence="2" id="KW-1185">Reference proteome</keyword>
<reference evidence="1 2" key="1">
    <citation type="submission" date="2015-09" db="EMBL/GenBank/DDBJ databases">
        <title>Draft Genome Sequence of Bradyrhizobium manausense Strain BR 3351T, a Novel Symbiotic Nitrogen-Fixing Alphaproteobacterium Isolated from Brazilian Amazon Rain Forest.</title>
        <authorList>
            <person name="De Araujo J.L."/>
            <person name="Zilli J.E."/>
        </authorList>
    </citation>
    <scope>NUCLEOTIDE SEQUENCE [LARGE SCALE GENOMIC DNA]</scope>
    <source>
        <strain evidence="1 2">BR3351</strain>
    </source>
</reference>
<dbReference type="Proteomes" id="UP000051936">
    <property type="component" value="Unassembled WGS sequence"/>
</dbReference>
<dbReference type="AlphaFoldDB" id="A0A0R3E6G9"/>
<protein>
    <submittedName>
        <fullName evidence="1">Uncharacterized protein</fullName>
    </submittedName>
</protein>
<name>A0A0R3E6G9_9BRAD</name>
<proteinExistence type="predicted"/>
<evidence type="ECO:0000313" key="1">
    <source>
        <dbReference type="EMBL" id="KRQ17734.1"/>
    </source>
</evidence>
<comment type="caution">
    <text evidence="1">The sequence shown here is derived from an EMBL/GenBank/DDBJ whole genome shotgun (WGS) entry which is preliminary data.</text>
</comment>
<dbReference type="EMBL" id="LJYG01000002">
    <property type="protein sequence ID" value="KRQ17734.1"/>
    <property type="molecule type" value="Genomic_DNA"/>
</dbReference>